<dbReference type="Proteomes" id="UP000298663">
    <property type="component" value="Unassembled WGS sequence"/>
</dbReference>
<feature type="compositionally biased region" description="Basic and acidic residues" evidence="4">
    <location>
        <begin position="15"/>
        <end position="25"/>
    </location>
</feature>
<comment type="subcellular location">
    <subcellularLocation>
        <location evidence="1">Nucleus</location>
    </subcellularLocation>
</comment>
<evidence type="ECO:0000256" key="4">
    <source>
        <dbReference type="SAM" id="MobiDB-lite"/>
    </source>
</evidence>
<dbReference type="EMBL" id="AZBU02000002">
    <property type="protein sequence ID" value="TKR93787.1"/>
    <property type="molecule type" value="Genomic_DNA"/>
</dbReference>
<dbReference type="GO" id="GO:0005681">
    <property type="term" value="C:spliceosomal complex"/>
    <property type="evidence" value="ECO:0007669"/>
    <property type="project" value="TreeGrafter"/>
</dbReference>
<keyword evidence="3" id="KW-0539">Nucleus</keyword>
<sequence>MSLFNKRFKKPKNLRSKEPESLAKESDDEQPINFDDIREVQEQRRRQNGFTAVECAVGKELAKEFNDLDEDPFRMKGGGQLRLSDDRKAQLAAQDIEQGIREQFKKESLLRDEHEEMKKFIEDELRKRKALKSEEGASSSKQAKPHELSDEALMVKAAEKIKGYTSKKADELLSNQMLAGIPEVDLGINARISNIMETEQKKNALWRKMQGLAPEEPEEKKAKRARF</sequence>
<evidence type="ECO:0000256" key="2">
    <source>
        <dbReference type="ARBA" id="ARBA00007643"/>
    </source>
</evidence>
<comment type="caution">
    <text evidence="5">The sequence shown here is derived from an EMBL/GenBank/DDBJ whole genome shotgun (WGS) entry which is preliminary data.</text>
</comment>
<feature type="compositionally biased region" description="Basic residues" evidence="4">
    <location>
        <begin position="1"/>
        <end position="14"/>
    </location>
</feature>
<feature type="region of interest" description="Disordered" evidence="4">
    <location>
        <begin position="1"/>
        <end position="33"/>
    </location>
</feature>
<evidence type="ECO:0000313" key="6">
    <source>
        <dbReference type="Proteomes" id="UP000298663"/>
    </source>
</evidence>
<evidence type="ECO:0000313" key="5">
    <source>
        <dbReference type="EMBL" id="TKR93787.1"/>
    </source>
</evidence>
<accession>A0A4U5PBN6</accession>
<evidence type="ECO:0000256" key="3">
    <source>
        <dbReference type="ARBA" id="ARBA00023242"/>
    </source>
</evidence>
<dbReference type="OrthoDB" id="5627at2759"/>
<dbReference type="AlphaFoldDB" id="A0A4U5PBN6"/>
<name>A0A4U5PBN6_STECR</name>
<gene>
    <name evidence="5" type="ORF">L596_008182</name>
</gene>
<proteinExistence type="inferred from homology"/>
<dbReference type="PANTHER" id="PTHR13486:SF2">
    <property type="entry name" value="SPLICING FACTOR C9ORF78"/>
    <property type="match status" value="1"/>
</dbReference>
<protein>
    <submittedName>
        <fullName evidence="5">Uncharacterized protein</fullName>
    </submittedName>
</protein>
<comment type="similarity">
    <text evidence="2">Belongs to the TLS1 family.</text>
</comment>
<organism evidence="5 6">
    <name type="scientific">Steinernema carpocapsae</name>
    <name type="common">Entomopathogenic nematode</name>
    <dbReference type="NCBI Taxonomy" id="34508"/>
    <lineage>
        <taxon>Eukaryota</taxon>
        <taxon>Metazoa</taxon>
        <taxon>Ecdysozoa</taxon>
        <taxon>Nematoda</taxon>
        <taxon>Chromadorea</taxon>
        <taxon>Rhabditida</taxon>
        <taxon>Tylenchina</taxon>
        <taxon>Panagrolaimomorpha</taxon>
        <taxon>Strongyloidoidea</taxon>
        <taxon>Steinernematidae</taxon>
        <taxon>Steinernema</taxon>
    </lineage>
</organism>
<dbReference type="InterPro" id="IPR010756">
    <property type="entry name" value="Tls1-like"/>
</dbReference>
<feature type="region of interest" description="Disordered" evidence="4">
    <location>
        <begin position="130"/>
        <end position="151"/>
    </location>
</feature>
<evidence type="ECO:0000256" key="1">
    <source>
        <dbReference type="ARBA" id="ARBA00004123"/>
    </source>
</evidence>
<dbReference type="GO" id="GO:0000398">
    <property type="term" value="P:mRNA splicing, via spliceosome"/>
    <property type="evidence" value="ECO:0007669"/>
    <property type="project" value="TreeGrafter"/>
</dbReference>
<reference evidence="5 6" key="1">
    <citation type="journal article" date="2015" name="Genome Biol.">
        <title>Comparative genomics of Steinernema reveals deeply conserved gene regulatory networks.</title>
        <authorList>
            <person name="Dillman A.R."/>
            <person name="Macchietto M."/>
            <person name="Porter C.F."/>
            <person name="Rogers A."/>
            <person name="Williams B."/>
            <person name="Antoshechkin I."/>
            <person name="Lee M.M."/>
            <person name="Goodwin Z."/>
            <person name="Lu X."/>
            <person name="Lewis E.E."/>
            <person name="Goodrich-Blair H."/>
            <person name="Stock S.P."/>
            <person name="Adams B.J."/>
            <person name="Sternberg P.W."/>
            <person name="Mortazavi A."/>
        </authorList>
    </citation>
    <scope>NUCLEOTIDE SEQUENCE [LARGE SCALE GENOMIC DNA]</scope>
    <source>
        <strain evidence="5 6">ALL</strain>
    </source>
</reference>
<dbReference type="STRING" id="34508.A0A4U5PBN6"/>
<dbReference type="PANTHER" id="PTHR13486">
    <property type="entry name" value="TELOMERE LENGTH AND SILENCING PROTEIN 1 TLS1 FAMILY MEMBER"/>
    <property type="match status" value="1"/>
</dbReference>
<reference evidence="5 6" key="2">
    <citation type="journal article" date="2019" name="G3 (Bethesda)">
        <title>Hybrid Assembly of the Genome of the Entomopathogenic Nematode Steinernema carpocapsae Identifies the X-Chromosome.</title>
        <authorList>
            <person name="Serra L."/>
            <person name="Macchietto M."/>
            <person name="Macias-Munoz A."/>
            <person name="McGill C.J."/>
            <person name="Rodriguez I.M."/>
            <person name="Rodriguez B."/>
            <person name="Murad R."/>
            <person name="Mortazavi A."/>
        </authorList>
    </citation>
    <scope>NUCLEOTIDE SEQUENCE [LARGE SCALE GENOMIC DNA]</scope>
    <source>
        <strain evidence="5 6">ALL</strain>
    </source>
</reference>
<dbReference type="Pfam" id="PF07052">
    <property type="entry name" value="Hep_59"/>
    <property type="match status" value="1"/>
</dbReference>
<keyword evidence="6" id="KW-1185">Reference proteome</keyword>